<feature type="domain" description="Hydantoinase/oxoprolinase N-terminal" evidence="2">
    <location>
        <begin position="10"/>
        <end position="186"/>
    </location>
</feature>
<dbReference type="PANTHER" id="PTHR11365">
    <property type="entry name" value="5-OXOPROLINASE RELATED"/>
    <property type="match status" value="1"/>
</dbReference>
<dbReference type="Pfam" id="PF19278">
    <property type="entry name" value="Hydant_A_C"/>
    <property type="match status" value="1"/>
</dbReference>
<name>A0A4R4TKE9_9ACTN</name>
<sequence>MTSTQAARPRIGVDVGGTFTDVVLTTADGAVHPAKVPSDAARPAAAVVRAVTEVLRRHDIAAEDVEYFAHGQTFALNTVLQRAGARTGLLVTAGFPDLLDIGRLRLRDPIDFFAAPAHPLADRRDVREIPERVRADGTVELPLDERALLDAVADLRASGVTALAVCFLHAHAHPAHERRAVELVRAAHPDLVVAGSAELWPEEKEFERATVAVLAAHVAGLLGGYLADLTERLRAAGLRCPVHITKSNGGVMSVTGGAHRGNESDADGRAPLRAAVETLLSGPAAGVAGAVRLAAAAGVDRLITMDMGGTSVDCTIVDGAVPYSTDSALGDFPLLIPAIEIDSIGAGGGSVAHLDASGVLKVGPRSAGAQPGPACYGRGGTEPTLTDAYVVCGHLAPEAPENSESFADGAVTIDPEAARAAFRPLADRLGLDVRQAAAATIDVATAMTHARLLPLLARRGVDPGATHLVAYGGAGPVQAVALARALAVPRVLVPWSPGTLCAFGALVSGLRQDLVTSVGETTATLDDTRLETAWKDLTERALAWYAEQDATLHTTVTTRRWADVQRAGQSFTLPVVLPDDAPATVAELRRGFAAAYHAAYGVDASAAELDVRNLRLTLTADAASPPLPSATATGGAAPRPHRLYENGAEVAAVKVARADLPAGATLAGPAVIAAPDTTVYVPGGAVARVDPAGNLLIDTGVARGEAG</sequence>
<comment type="caution">
    <text evidence="4">The sequence shown here is derived from an EMBL/GenBank/DDBJ whole genome shotgun (WGS) entry which is preliminary data.</text>
</comment>
<dbReference type="GO" id="GO:0005829">
    <property type="term" value="C:cytosol"/>
    <property type="evidence" value="ECO:0007669"/>
    <property type="project" value="TreeGrafter"/>
</dbReference>
<dbReference type="InterPro" id="IPR049517">
    <property type="entry name" value="ACX-like_C"/>
</dbReference>
<proteinExistence type="predicted"/>
<dbReference type="Proteomes" id="UP000295345">
    <property type="component" value="Unassembled WGS sequence"/>
</dbReference>
<organism evidence="4 5">
    <name type="scientific">Streptomyces hainanensis</name>
    <dbReference type="NCBI Taxonomy" id="402648"/>
    <lineage>
        <taxon>Bacteria</taxon>
        <taxon>Bacillati</taxon>
        <taxon>Actinomycetota</taxon>
        <taxon>Actinomycetes</taxon>
        <taxon>Kitasatosporales</taxon>
        <taxon>Streptomycetaceae</taxon>
        <taxon>Streptomyces</taxon>
    </lineage>
</organism>
<dbReference type="PANTHER" id="PTHR11365:SF23">
    <property type="entry name" value="HYPOTHETICAL 5-OXOPROLINASE (EUROFUNG)-RELATED"/>
    <property type="match status" value="1"/>
</dbReference>
<evidence type="ECO:0000259" key="2">
    <source>
        <dbReference type="Pfam" id="PF05378"/>
    </source>
</evidence>
<dbReference type="GO" id="GO:0017168">
    <property type="term" value="F:5-oxoprolinase (ATP-hydrolyzing) activity"/>
    <property type="evidence" value="ECO:0007669"/>
    <property type="project" value="TreeGrafter"/>
</dbReference>
<feature type="domain" description="Hydantoinase A/oxoprolinase" evidence="1">
    <location>
        <begin position="208"/>
        <end position="513"/>
    </location>
</feature>
<evidence type="ECO:0000259" key="3">
    <source>
        <dbReference type="Pfam" id="PF19278"/>
    </source>
</evidence>
<evidence type="ECO:0000259" key="1">
    <source>
        <dbReference type="Pfam" id="PF01968"/>
    </source>
</evidence>
<evidence type="ECO:0000313" key="4">
    <source>
        <dbReference type="EMBL" id="TDC74569.1"/>
    </source>
</evidence>
<reference evidence="4 5" key="1">
    <citation type="submission" date="2019-03" db="EMBL/GenBank/DDBJ databases">
        <title>Draft genome sequences of novel Actinobacteria.</title>
        <authorList>
            <person name="Sahin N."/>
            <person name="Ay H."/>
            <person name="Saygin H."/>
        </authorList>
    </citation>
    <scope>NUCLEOTIDE SEQUENCE [LARGE SCALE GENOMIC DNA]</scope>
    <source>
        <strain evidence="4 5">DSM 41900</strain>
    </source>
</reference>
<accession>A0A4R4TKE9</accession>
<dbReference type="InterPro" id="IPR002821">
    <property type="entry name" value="Hydantoinase_A"/>
</dbReference>
<dbReference type="Pfam" id="PF01968">
    <property type="entry name" value="Hydantoinase_A"/>
    <property type="match status" value="1"/>
</dbReference>
<dbReference type="OrthoDB" id="9768323at2"/>
<dbReference type="Gene3D" id="3.30.420.40">
    <property type="match status" value="1"/>
</dbReference>
<dbReference type="GO" id="GO:0006749">
    <property type="term" value="P:glutathione metabolic process"/>
    <property type="evidence" value="ECO:0007669"/>
    <property type="project" value="TreeGrafter"/>
</dbReference>
<dbReference type="Pfam" id="PF05378">
    <property type="entry name" value="Hydant_A_N"/>
    <property type="match status" value="1"/>
</dbReference>
<dbReference type="InterPro" id="IPR043129">
    <property type="entry name" value="ATPase_NBD"/>
</dbReference>
<dbReference type="InterPro" id="IPR008040">
    <property type="entry name" value="Hydant_A_N"/>
</dbReference>
<keyword evidence="5" id="KW-1185">Reference proteome</keyword>
<dbReference type="SUPFAM" id="SSF53067">
    <property type="entry name" value="Actin-like ATPase domain"/>
    <property type="match status" value="1"/>
</dbReference>
<feature type="domain" description="Acetophenone carboxylase-like C-terminal" evidence="3">
    <location>
        <begin position="528"/>
        <end position="690"/>
    </location>
</feature>
<gene>
    <name evidence="4" type="ORF">E1283_15225</name>
</gene>
<dbReference type="InterPro" id="IPR045079">
    <property type="entry name" value="Oxoprolinase-like"/>
</dbReference>
<protein>
    <submittedName>
        <fullName evidence="4">Hydantoinase/oxoprolinase family protein</fullName>
    </submittedName>
</protein>
<dbReference type="AlphaFoldDB" id="A0A4R4TKE9"/>
<evidence type="ECO:0000313" key="5">
    <source>
        <dbReference type="Proteomes" id="UP000295345"/>
    </source>
</evidence>
<dbReference type="RefSeq" id="WP_132818574.1">
    <property type="nucleotide sequence ID" value="NZ_SMKI01000141.1"/>
</dbReference>
<dbReference type="EMBL" id="SMKI01000141">
    <property type="protein sequence ID" value="TDC74569.1"/>
    <property type="molecule type" value="Genomic_DNA"/>
</dbReference>